<comment type="cofactor">
    <cofactor evidence="1">
        <name>Zn(2+)</name>
        <dbReference type="ChEBI" id="CHEBI:29105"/>
    </cofactor>
</comment>
<dbReference type="CDD" id="cd03311">
    <property type="entry name" value="CIMS_C_terminal_like"/>
    <property type="match status" value="1"/>
</dbReference>
<sequence length="331" mass="37297">MSRQGLLTTSVGSLPKPDYLVRARSARARGGISQHDLDELARKATQEWIAFQEAIGMDVLVDGEQYRGDMVAYFAENLEGMAISGLVRSYGNRYYKKPIAVGPIRRPRAITVDWWRFAQGLTSRPVKGMLTGPYTICDWSFDDHFDSRRDLVLALAEVVREEAHDLERAGARYIQIDEPAVSTRLDELDLAIEAMGIVTEGLTAHTTTHMCYGRFEEVYPRLLDIPVQEVDLEMTNSGLDLLQRFREHAFTKDIGFGVIDVHSHRVPSVEEVKGHIYRALEYLSPEQVYVDPDCGLKTRTVEEAKGMLETIQRARDEVRAELASGKVPSPV</sequence>
<dbReference type="GO" id="GO:0003871">
    <property type="term" value="F:5-methyltetrahydropteroyltriglutamate-homocysteine S-methyltransferase activity"/>
    <property type="evidence" value="ECO:0007669"/>
    <property type="project" value="InterPro"/>
</dbReference>
<dbReference type="GO" id="GO:0009086">
    <property type="term" value="P:methionine biosynthetic process"/>
    <property type="evidence" value="ECO:0007669"/>
    <property type="project" value="InterPro"/>
</dbReference>
<accession>A0A934N9J9</accession>
<dbReference type="AlphaFoldDB" id="A0A934N9J9"/>
<evidence type="ECO:0000256" key="2">
    <source>
        <dbReference type="ARBA" id="ARBA00022723"/>
    </source>
</evidence>
<proteinExistence type="predicted"/>
<keyword evidence="2" id="KW-0479">Metal-binding</keyword>
<feature type="domain" description="Cobalamin-independent methionine synthase MetE C-terminal/archaeal" evidence="4">
    <location>
        <begin position="7"/>
        <end position="312"/>
    </location>
</feature>
<dbReference type="PANTHER" id="PTHR30519">
    <property type="entry name" value="5-METHYLTETRAHYDROPTEROYLTRIGLUTAMATE--HOMOCYSTEINE METHYLTRANSFERASE"/>
    <property type="match status" value="1"/>
</dbReference>
<evidence type="ECO:0000256" key="1">
    <source>
        <dbReference type="ARBA" id="ARBA00001947"/>
    </source>
</evidence>
<protein>
    <submittedName>
        <fullName evidence="5">Methionine synthase</fullName>
    </submittedName>
</protein>
<dbReference type="Gene3D" id="3.20.20.210">
    <property type="match status" value="1"/>
</dbReference>
<dbReference type="EMBL" id="JAEKNR010000140">
    <property type="protein sequence ID" value="MBJ7599103.1"/>
    <property type="molecule type" value="Genomic_DNA"/>
</dbReference>
<reference evidence="5" key="1">
    <citation type="submission" date="2020-10" db="EMBL/GenBank/DDBJ databases">
        <title>Ca. Dormibacterota MAGs.</title>
        <authorList>
            <person name="Montgomery K."/>
        </authorList>
    </citation>
    <scope>NUCLEOTIDE SEQUENCE [LARGE SCALE GENOMIC DNA]</scope>
    <source>
        <strain evidence="5">SC8812_S17_10</strain>
    </source>
</reference>
<organism evidence="5 6">
    <name type="scientific">Candidatus Nephthysia bennettiae</name>
    <dbReference type="NCBI Taxonomy" id="3127016"/>
    <lineage>
        <taxon>Bacteria</taxon>
        <taxon>Bacillati</taxon>
        <taxon>Candidatus Dormiibacterota</taxon>
        <taxon>Candidatus Dormibacteria</taxon>
        <taxon>Candidatus Dormibacterales</taxon>
        <taxon>Candidatus Dormibacteraceae</taxon>
        <taxon>Candidatus Nephthysia</taxon>
    </lineage>
</organism>
<keyword evidence="6" id="KW-1185">Reference proteome</keyword>
<dbReference type="RefSeq" id="WP_338202517.1">
    <property type="nucleotide sequence ID" value="NZ_JAEKNR010000140.1"/>
</dbReference>
<dbReference type="InterPro" id="IPR038071">
    <property type="entry name" value="UROD/MetE-like_sf"/>
</dbReference>
<keyword evidence="3" id="KW-0862">Zinc</keyword>
<evidence type="ECO:0000313" key="6">
    <source>
        <dbReference type="Proteomes" id="UP000612893"/>
    </source>
</evidence>
<name>A0A934N9J9_9BACT</name>
<evidence type="ECO:0000256" key="3">
    <source>
        <dbReference type="ARBA" id="ARBA00022833"/>
    </source>
</evidence>
<dbReference type="SUPFAM" id="SSF51726">
    <property type="entry name" value="UROD/MetE-like"/>
    <property type="match status" value="1"/>
</dbReference>
<dbReference type="InterPro" id="IPR002629">
    <property type="entry name" value="Met_Synth_C/arc"/>
</dbReference>
<gene>
    <name evidence="5" type="ORF">JF922_13630</name>
</gene>
<dbReference type="GO" id="GO:0008270">
    <property type="term" value="F:zinc ion binding"/>
    <property type="evidence" value="ECO:0007669"/>
    <property type="project" value="InterPro"/>
</dbReference>
<dbReference type="Pfam" id="PF01717">
    <property type="entry name" value="Meth_synt_2"/>
    <property type="match status" value="1"/>
</dbReference>
<evidence type="ECO:0000259" key="4">
    <source>
        <dbReference type="Pfam" id="PF01717"/>
    </source>
</evidence>
<evidence type="ECO:0000313" key="5">
    <source>
        <dbReference type="EMBL" id="MBJ7599103.1"/>
    </source>
</evidence>
<dbReference type="Proteomes" id="UP000612893">
    <property type="component" value="Unassembled WGS sequence"/>
</dbReference>
<comment type="caution">
    <text evidence="5">The sequence shown here is derived from an EMBL/GenBank/DDBJ whole genome shotgun (WGS) entry which is preliminary data.</text>
</comment>